<sequence length="401" mass="44375">MQPSTEEPQMSLYERTQKSKQDLHKRNMAEHLAIATTYLWRVHLAQTNGGEQPESLEGCYLSAVDMLKFDLEHAGETIQELYRKNVLKTKKKPSRKTKSSKSKSKVSKEQARKKHLAQLKLEAEARLDARLSKNTIQEIGRNNDRQSSGGDNTLVRKRKLSDDSLNSSDSAKRHKSTGAQPITAKRKRDGEDDDSETKRHKSSAPEKVAAAKPKDTRVIAGKTNASHKKVPPFEATAPANKRKRANDEVDISGNEEVASNNTPAAKRIRSDHNDQSKVVKTPVAKKSATPPVLSTAAEALPKSGVSEKSTTPAVVAKPGPSNTDPKAKATEETDTTSSDQEGYRIGSNFVWRGGNQFRDKYKKKPLPPMMTKMVVVPKVNKPVFEPKKLLRLGYPSRTPSP</sequence>
<comment type="caution">
    <text evidence="2">The sequence shown here is derived from an EMBL/GenBank/DDBJ whole genome shotgun (WGS) entry which is preliminary data.</text>
</comment>
<feature type="region of interest" description="Disordered" evidence="1">
    <location>
        <begin position="1"/>
        <end position="22"/>
    </location>
</feature>
<evidence type="ECO:0000313" key="3">
    <source>
        <dbReference type="Proteomes" id="UP001172681"/>
    </source>
</evidence>
<reference evidence="2" key="1">
    <citation type="submission" date="2022-10" db="EMBL/GenBank/DDBJ databases">
        <title>Culturing micro-colonial fungi from biological soil crusts in the Mojave desert and describing Neophaeococcomyces mojavensis, and introducing the new genera and species Taxawa tesnikishii.</title>
        <authorList>
            <person name="Kurbessoian T."/>
            <person name="Stajich J.E."/>
        </authorList>
    </citation>
    <scope>NUCLEOTIDE SEQUENCE</scope>
    <source>
        <strain evidence="2">TK_35</strain>
    </source>
</reference>
<protein>
    <submittedName>
        <fullName evidence="2">Uncharacterized protein</fullName>
    </submittedName>
</protein>
<organism evidence="2 3">
    <name type="scientific">Knufia peltigerae</name>
    <dbReference type="NCBI Taxonomy" id="1002370"/>
    <lineage>
        <taxon>Eukaryota</taxon>
        <taxon>Fungi</taxon>
        <taxon>Dikarya</taxon>
        <taxon>Ascomycota</taxon>
        <taxon>Pezizomycotina</taxon>
        <taxon>Eurotiomycetes</taxon>
        <taxon>Chaetothyriomycetidae</taxon>
        <taxon>Chaetothyriales</taxon>
        <taxon>Trichomeriaceae</taxon>
        <taxon>Knufia</taxon>
    </lineage>
</organism>
<gene>
    <name evidence="2" type="ORF">H2204_014641</name>
</gene>
<feature type="compositionally biased region" description="Basic and acidic residues" evidence="1">
    <location>
        <begin position="268"/>
        <end position="277"/>
    </location>
</feature>
<dbReference type="AlphaFoldDB" id="A0AA38XHZ9"/>
<dbReference type="Proteomes" id="UP001172681">
    <property type="component" value="Unassembled WGS sequence"/>
</dbReference>
<evidence type="ECO:0000313" key="2">
    <source>
        <dbReference type="EMBL" id="KAJ9613788.1"/>
    </source>
</evidence>
<evidence type="ECO:0000256" key="1">
    <source>
        <dbReference type="SAM" id="MobiDB-lite"/>
    </source>
</evidence>
<accession>A0AA38XHZ9</accession>
<proteinExistence type="predicted"/>
<feature type="region of interest" description="Disordered" evidence="1">
    <location>
        <begin position="86"/>
        <end position="115"/>
    </location>
</feature>
<dbReference type="EMBL" id="JAPDRN010000193">
    <property type="protein sequence ID" value="KAJ9613788.1"/>
    <property type="molecule type" value="Genomic_DNA"/>
</dbReference>
<name>A0AA38XHZ9_9EURO</name>
<feature type="region of interest" description="Disordered" evidence="1">
    <location>
        <begin position="137"/>
        <end position="346"/>
    </location>
</feature>
<keyword evidence="3" id="KW-1185">Reference proteome</keyword>